<keyword evidence="4" id="KW-0963">Cytoplasm</keyword>
<evidence type="ECO:0000256" key="6">
    <source>
        <dbReference type="ARBA" id="ARBA00022843"/>
    </source>
</evidence>
<evidence type="ECO:0000256" key="8">
    <source>
        <dbReference type="ARBA" id="ARBA00032174"/>
    </source>
</evidence>
<dbReference type="GO" id="GO:0010494">
    <property type="term" value="C:cytoplasmic stress granule"/>
    <property type="evidence" value="ECO:0007669"/>
    <property type="project" value="UniProtKB-SubCell"/>
</dbReference>
<evidence type="ECO:0000313" key="12">
    <source>
        <dbReference type="Proteomes" id="UP000245119"/>
    </source>
</evidence>
<protein>
    <recommendedName>
        <fullName evidence="3">DAZ-associated protein 2</fullName>
    </recommendedName>
    <alternativeName>
        <fullName evidence="8">Deleted in azoospermia-associated protein 2</fullName>
    </alternativeName>
    <alternativeName>
        <fullName evidence="9">Proline-rich transcript in brain protein</fullName>
    </alternativeName>
</protein>
<keyword evidence="12" id="KW-1185">Reference proteome</keyword>
<evidence type="ECO:0000256" key="5">
    <source>
        <dbReference type="ARBA" id="ARBA00022553"/>
    </source>
</evidence>
<accession>A0A2T7PR46</accession>
<evidence type="ECO:0000256" key="1">
    <source>
        <dbReference type="ARBA" id="ARBA00004210"/>
    </source>
</evidence>
<dbReference type="Pfam" id="PF11029">
    <property type="entry name" value="DAZAP2"/>
    <property type="match status" value="1"/>
</dbReference>
<comment type="function">
    <text evidence="10">In unstressed cells, promotes SIAH1-mediated polyubiquitination and degradation of the serine/threonine-protein kinase HIPK2, probably by acting as a loading factor that potentiates complex formation between HIPK2 and ubiquitin ligase SIAH1. In response to DNA damage, localizes to the nucleus following phosphorylation by HIPK2 and modulates the expression of a subset of TP53/p53 target genes by binding to TP53 at target gene promoters. This limits the expression of a number of cell death-mediating TP53 target genes, reducing DNA damage-induced cell death. Enhances the binding of transcription factor TCF7L2/TCF4, a Wnt signaling pathway effector, to the promoters of target genes. Plays a role in stress granule formation.</text>
</comment>
<dbReference type="GO" id="GO:0016607">
    <property type="term" value="C:nuclear speck"/>
    <property type="evidence" value="ECO:0007669"/>
    <property type="project" value="UniProtKB-SubCell"/>
</dbReference>
<dbReference type="AlphaFoldDB" id="A0A2T7PR46"/>
<keyword evidence="5" id="KW-0597">Phosphoprotein</keyword>
<evidence type="ECO:0000256" key="4">
    <source>
        <dbReference type="ARBA" id="ARBA00022490"/>
    </source>
</evidence>
<keyword evidence="7" id="KW-0539">Nucleus</keyword>
<dbReference type="EMBL" id="PZQS01000002">
    <property type="protein sequence ID" value="PVD35903.1"/>
    <property type="molecule type" value="Genomic_DNA"/>
</dbReference>
<evidence type="ECO:0000256" key="10">
    <source>
        <dbReference type="ARBA" id="ARBA00045449"/>
    </source>
</evidence>
<evidence type="ECO:0000313" key="11">
    <source>
        <dbReference type="EMBL" id="PVD35903.1"/>
    </source>
</evidence>
<comment type="subcellular location">
    <subcellularLocation>
        <location evidence="1">Cytoplasm</location>
        <location evidence="1">Stress granule</location>
    </subcellularLocation>
    <subcellularLocation>
        <location evidence="2">Nucleus speckle</location>
    </subcellularLocation>
</comment>
<organism evidence="11 12">
    <name type="scientific">Pomacea canaliculata</name>
    <name type="common">Golden apple snail</name>
    <dbReference type="NCBI Taxonomy" id="400727"/>
    <lineage>
        <taxon>Eukaryota</taxon>
        <taxon>Metazoa</taxon>
        <taxon>Spiralia</taxon>
        <taxon>Lophotrochozoa</taxon>
        <taxon>Mollusca</taxon>
        <taxon>Gastropoda</taxon>
        <taxon>Caenogastropoda</taxon>
        <taxon>Architaenioglossa</taxon>
        <taxon>Ampullarioidea</taxon>
        <taxon>Ampullariidae</taxon>
        <taxon>Pomacea</taxon>
    </lineage>
</organism>
<evidence type="ECO:0000256" key="3">
    <source>
        <dbReference type="ARBA" id="ARBA00014066"/>
    </source>
</evidence>
<evidence type="ECO:0000256" key="9">
    <source>
        <dbReference type="ARBA" id="ARBA00034352"/>
    </source>
</evidence>
<sequence>MSLDDSKKGVGPAYPMQPTAPYAVMQGPQLHPSGAPPTYSMMHQTMQPPGHYQEQPMQPYITGGSVPQAPQVYPQQTQPYPMQNYPYPPQMHTYAYGPPLGTSYMPAQTQTVFVPGLFDAGARFDAGASPSIPEIMTVESNSYKWLIKMAKCNILQHSSVYTATGLE</sequence>
<evidence type="ECO:0000256" key="7">
    <source>
        <dbReference type="ARBA" id="ARBA00023242"/>
    </source>
</evidence>
<proteinExistence type="predicted"/>
<dbReference type="InterPro" id="IPR022730">
    <property type="entry name" value="DAZ_assoc-2"/>
</dbReference>
<comment type="caution">
    <text evidence="11">The sequence shown here is derived from an EMBL/GenBank/DDBJ whole genome shotgun (WGS) entry which is preliminary data.</text>
</comment>
<dbReference type="Proteomes" id="UP000245119">
    <property type="component" value="Linkage Group LG2"/>
</dbReference>
<gene>
    <name evidence="11" type="ORF">C0Q70_02872</name>
</gene>
<reference evidence="11 12" key="1">
    <citation type="submission" date="2018-04" db="EMBL/GenBank/DDBJ databases">
        <title>The genome of golden apple snail Pomacea canaliculata provides insight into stress tolerance and invasive adaptation.</title>
        <authorList>
            <person name="Liu C."/>
            <person name="Liu B."/>
            <person name="Ren Y."/>
            <person name="Zhang Y."/>
            <person name="Wang H."/>
            <person name="Li S."/>
            <person name="Jiang F."/>
            <person name="Yin L."/>
            <person name="Zhang G."/>
            <person name="Qian W."/>
            <person name="Fan W."/>
        </authorList>
    </citation>
    <scope>NUCLEOTIDE SEQUENCE [LARGE SCALE GENOMIC DNA]</scope>
    <source>
        <strain evidence="11">SZHN2017</strain>
        <tissue evidence="11">Muscle</tissue>
    </source>
</reference>
<evidence type="ECO:0000256" key="2">
    <source>
        <dbReference type="ARBA" id="ARBA00004324"/>
    </source>
</evidence>
<keyword evidence="6" id="KW-0832">Ubl conjugation</keyword>
<name>A0A2T7PR46_POMCA</name>